<reference evidence="2 3" key="1">
    <citation type="submission" date="2023-08" db="EMBL/GenBank/DDBJ databases">
        <title>Black Yeasts Isolated from many extreme environments.</title>
        <authorList>
            <person name="Coleine C."/>
            <person name="Stajich J.E."/>
            <person name="Selbmann L."/>
        </authorList>
    </citation>
    <scope>NUCLEOTIDE SEQUENCE [LARGE SCALE GENOMIC DNA]</scope>
    <source>
        <strain evidence="2 3">CCFEE 5935</strain>
    </source>
</reference>
<sequence length="192" mass="21847">MGSSHPKQAAVDSKNSTSNAPSTTECRIPFGRKASTKPPPSKDKFLEEYTRRWTIDANISPRGTDHTPYMVRDMVKAGMYTDDGINGHSNVTRPPPPPRIHSLSELIDPAEVEMDSHIRSPSGNLLAPEQFLTHPSRPRSMRERQAEIRDKVRAASRLGTEMEMGEEEQKKKEKWYSRRVLFKDCNCFDICF</sequence>
<protein>
    <submittedName>
        <fullName evidence="2">Uncharacterized protein</fullName>
    </submittedName>
</protein>
<evidence type="ECO:0000313" key="2">
    <source>
        <dbReference type="EMBL" id="KAK5167592.1"/>
    </source>
</evidence>
<dbReference type="Proteomes" id="UP001337655">
    <property type="component" value="Unassembled WGS sequence"/>
</dbReference>
<proteinExistence type="predicted"/>
<comment type="caution">
    <text evidence="2">The sequence shown here is derived from an EMBL/GenBank/DDBJ whole genome shotgun (WGS) entry which is preliminary data.</text>
</comment>
<accession>A0AAV9P4S1</accession>
<dbReference type="GeneID" id="89928627"/>
<feature type="region of interest" description="Disordered" evidence="1">
    <location>
        <begin position="1"/>
        <end position="45"/>
    </location>
</feature>
<gene>
    <name evidence="2" type="ORF">LTR77_007291</name>
</gene>
<organism evidence="2 3">
    <name type="scientific">Saxophila tyrrhenica</name>
    <dbReference type="NCBI Taxonomy" id="1690608"/>
    <lineage>
        <taxon>Eukaryota</taxon>
        <taxon>Fungi</taxon>
        <taxon>Dikarya</taxon>
        <taxon>Ascomycota</taxon>
        <taxon>Pezizomycotina</taxon>
        <taxon>Dothideomycetes</taxon>
        <taxon>Dothideomycetidae</taxon>
        <taxon>Mycosphaerellales</taxon>
        <taxon>Extremaceae</taxon>
        <taxon>Saxophila</taxon>
    </lineage>
</organism>
<feature type="compositionally biased region" description="Polar residues" evidence="1">
    <location>
        <begin position="13"/>
        <end position="25"/>
    </location>
</feature>
<dbReference type="EMBL" id="JAVRRT010000011">
    <property type="protein sequence ID" value="KAK5167592.1"/>
    <property type="molecule type" value="Genomic_DNA"/>
</dbReference>
<keyword evidence="3" id="KW-1185">Reference proteome</keyword>
<name>A0AAV9P4S1_9PEZI</name>
<feature type="compositionally biased region" description="Basic and acidic residues" evidence="1">
    <location>
        <begin position="140"/>
        <end position="153"/>
    </location>
</feature>
<dbReference type="RefSeq" id="XP_064657298.1">
    <property type="nucleotide sequence ID" value="XM_064804528.1"/>
</dbReference>
<evidence type="ECO:0000256" key="1">
    <source>
        <dbReference type="SAM" id="MobiDB-lite"/>
    </source>
</evidence>
<evidence type="ECO:0000313" key="3">
    <source>
        <dbReference type="Proteomes" id="UP001337655"/>
    </source>
</evidence>
<dbReference type="AlphaFoldDB" id="A0AAV9P4S1"/>
<feature type="region of interest" description="Disordered" evidence="1">
    <location>
        <begin position="135"/>
        <end position="170"/>
    </location>
</feature>